<reference evidence="2 3" key="1">
    <citation type="journal article" date="2018" name="BMC Genomics">
        <title>The genome of Naegleria lovaniensis, the basis for a comparative approach to unravel pathogenicity factors of the human pathogenic amoeba N. fowleri.</title>
        <authorList>
            <person name="Liechti N."/>
            <person name="Schurch N."/>
            <person name="Bruggmann R."/>
            <person name="Wittwer M."/>
        </authorList>
    </citation>
    <scope>NUCLEOTIDE SEQUENCE [LARGE SCALE GENOMIC DNA]</scope>
    <source>
        <strain evidence="2 3">ATCC 30569</strain>
    </source>
</reference>
<proteinExistence type="predicted"/>
<accession>A0AA88GES4</accession>
<evidence type="ECO:0000313" key="3">
    <source>
        <dbReference type="Proteomes" id="UP000816034"/>
    </source>
</evidence>
<dbReference type="EMBL" id="PYSW02000046">
    <property type="protein sequence ID" value="KAG2374277.1"/>
    <property type="molecule type" value="Genomic_DNA"/>
</dbReference>
<dbReference type="AlphaFoldDB" id="A0AA88GES4"/>
<evidence type="ECO:0000259" key="1">
    <source>
        <dbReference type="Pfam" id="PF01814"/>
    </source>
</evidence>
<dbReference type="InterPro" id="IPR012312">
    <property type="entry name" value="Hemerythrin-like"/>
</dbReference>
<protein>
    <recommendedName>
        <fullName evidence="1">Hemerythrin-like domain-containing protein</fullName>
    </recommendedName>
</protein>
<evidence type="ECO:0000313" key="2">
    <source>
        <dbReference type="EMBL" id="KAG2374277.1"/>
    </source>
</evidence>
<dbReference type="PANTHER" id="PTHR35585">
    <property type="entry name" value="HHE DOMAIN PROTEIN (AFU_ORTHOLOGUE AFUA_4G00730)"/>
    <property type="match status" value="1"/>
</dbReference>
<dbReference type="Gene3D" id="1.20.120.520">
    <property type="entry name" value="nmb1532 protein domain like"/>
    <property type="match status" value="1"/>
</dbReference>
<feature type="domain" description="Hemerythrin-like" evidence="1">
    <location>
        <begin position="11"/>
        <end position="138"/>
    </location>
</feature>
<comment type="caution">
    <text evidence="2">The sequence shown here is derived from an EMBL/GenBank/DDBJ whole genome shotgun (WGS) entry which is preliminary data.</text>
</comment>
<dbReference type="RefSeq" id="XP_044543451.1">
    <property type="nucleotide sequence ID" value="XM_044686436.1"/>
</dbReference>
<sequence>MVESSILLNDPFKLLIKDHDNVRELFNNFKSISSQQQKILIIEQFIKEICIHSSIEERFVYPLITSKIRDSGAKMISDRNYLDHQQAKEVLQYFIDHMHSTLTLNQNEQLLFNKTVEKFIMDLLDHMSEEEQFVFPKLTSLMTQQEMSELYSDLVRGKENAPTLPHPKAPMKMGTKLLHPITGAMDKLMHGGKEEETRVSSTTHENVNM</sequence>
<dbReference type="PANTHER" id="PTHR35585:SF1">
    <property type="entry name" value="HHE DOMAIN PROTEIN (AFU_ORTHOLOGUE AFUA_4G00730)"/>
    <property type="match status" value="1"/>
</dbReference>
<gene>
    <name evidence="2" type="ORF">C9374_010847</name>
</gene>
<dbReference type="Pfam" id="PF01814">
    <property type="entry name" value="Hemerythrin"/>
    <property type="match status" value="1"/>
</dbReference>
<dbReference type="Proteomes" id="UP000816034">
    <property type="component" value="Unassembled WGS sequence"/>
</dbReference>
<dbReference type="GeneID" id="68103301"/>
<keyword evidence="3" id="KW-1185">Reference proteome</keyword>
<name>A0AA88GES4_NAELO</name>
<organism evidence="2 3">
    <name type="scientific">Naegleria lovaniensis</name>
    <name type="common">Amoeba</name>
    <dbReference type="NCBI Taxonomy" id="51637"/>
    <lineage>
        <taxon>Eukaryota</taxon>
        <taxon>Discoba</taxon>
        <taxon>Heterolobosea</taxon>
        <taxon>Tetramitia</taxon>
        <taxon>Eutetramitia</taxon>
        <taxon>Vahlkampfiidae</taxon>
        <taxon>Naegleria</taxon>
    </lineage>
</organism>